<proteinExistence type="predicted"/>
<accession>A0AAV7LRT3</accession>
<feature type="compositionally biased region" description="Basic and acidic residues" evidence="1">
    <location>
        <begin position="43"/>
        <end position="57"/>
    </location>
</feature>
<evidence type="ECO:0000313" key="3">
    <source>
        <dbReference type="Proteomes" id="UP001066276"/>
    </source>
</evidence>
<keyword evidence="3" id="KW-1185">Reference proteome</keyword>
<dbReference type="EMBL" id="JANPWB010000015">
    <property type="protein sequence ID" value="KAJ1093817.1"/>
    <property type="molecule type" value="Genomic_DNA"/>
</dbReference>
<evidence type="ECO:0000313" key="2">
    <source>
        <dbReference type="EMBL" id="KAJ1093817.1"/>
    </source>
</evidence>
<sequence>MLRRASRWLSHSKSALDPSVIRPEGQAVSHPQRQPKGPLVGLRDPRQKGQKKSDTGRHPRGIRTRRRERSGVGAARRGPAGGELSLTRTWGCRNRPPVRSRVL</sequence>
<feature type="region of interest" description="Disordered" evidence="1">
    <location>
        <begin position="1"/>
        <end position="103"/>
    </location>
</feature>
<dbReference type="Proteomes" id="UP001066276">
    <property type="component" value="Chromosome 11"/>
</dbReference>
<comment type="caution">
    <text evidence="2">The sequence shown here is derived from an EMBL/GenBank/DDBJ whole genome shotgun (WGS) entry which is preliminary data.</text>
</comment>
<organism evidence="2 3">
    <name type="scientific">Pleurodeles waltl</name>
    <name type="common">Iberian ribbed newt</name>
    <dbReference type="NCBI Taxonomy" id="8319"/>
    <lineage>
        <taxon>Eukaryota</taxon>
        <taxon>Metazoa</taxon>
        <taxon>Chordata</taxon>
        <taxon>Craniata</taxon>
        <taxon>Vertebrata</taxon>
        <taxon>Euteleostomi</taxon>
        <taxon>Amphibia</taxon>
        <taxon>Batrachia</taxon>
        <taxon>Caudata</taxon>
        <taxon>Salamandroidea</taxon>
        <taxon>Salamandridae</taxon>
        <taxon>Pleurodelinae</taxon>
        <taxon>Pleurodeles</taxon>
    </lineage>
</organism>
<protein>
    <submittedName>
        <fullName evidence="2">Uncharacterized protein</fullName>
    </submittedName>
</protein>
<feature type="compositionally biased region" description="Basic residues" evidence="1">
    <location>
        <begin position="58"/>
        <end position="68"/>
    </location>
</feature>
<dbReference type="AlphaFoldDB" id="A0AAV7LRT3"/>
<name>A0AAV7LRT3_PLEWA</name>
<evidence type="ECO:0000256" key="1">
    <source>
        <dbReference type="SAM" id="MobiDB-lite"/>
    </source>
</evidence>
<reference evidence="2" key="1">
    <citation type="journal article" date="2022" name="bioRxiv">
        <title>Sequencing and chromosome-scale assembly of the giantPleurodeles waltlgenome.</title>
        <authorList>
            <person name="Brown T."/>
            <person name="Elewa A."/>
            <person name="Iarovenko S."/>
            <person name="Subramanian E."/>
            <person name="Araus A.J."/>
            <person name="Petzold A."/>
            <person name="Susuki M."/>
            <person name="Suzuki K.-i.T."/>
            <person name="Hayashi T."/>
            <person name="Toyoda A."/>
            <person name="Oliveira C."/>
            <person name="Osipova E."/>
            <person name="Leigh N.D."/>
            <person name="Simon A."/>
            <person name="Yun M.H."/>
        </authorList>
    </citation>
    <scope>NUCLEOTIDE SEQUENCE</scope>
    <source>
        <strain evidence="2">20211129_DDA</strain>
        <tissue evidence="2">Liver</tissue>
    </source>
</reference>
<gene>
    <name evidence="2" type="ORF">NDU88_006908</name>
</gene>